<proteinExistence type="predicted"/>
<dbReference type="InterPro" id="IPR009003">
    <property type="entry name" value="Peptidase_S1_PA"/>
</dbReference>
<feature type="transmembrane region" description="Helical" evidence="5">
    <location>
        <begin position="34"/>
        <end position="54"/>
    </location>
</feature>
<dbReference type="GO" id="GO:0006508">
    <property type="term" value="P:proteolysis"/>
    <property type="evidence" value="ECO:0007669"/>
    <property type="project" value="UniProtKB-KW"/>
</dbReference>
<evidence type="ECO:0000256" key="3">
    <source>
        <dbReference type="ARBA" id="ARBA00022989"/>
    </source>
</evidence>
<evidence type="ECO:0000313" key="7">
    <source>
        <dbReference type="Proteomes" id="UP001501570"/>
    </source>
</evidence>
<dbReference type="Proteomes" id="UP001501570">
    <property type="component" value="Unassembled WGS sequence"/>
</dbReference>
<evidence type="ECO:0000256" key="1">
    <source>
        <dbReference type="ARBA" id="ARBA00004141"/>
    </source>
</evidence>
<keyword evidence="7" id="KW-1185">Reference proteome</keyword>
<comment type="subcellular location">
    <subcellularLocation>
        <location evidence="1">Membrane</location>
        <topology evidence="1">Multi-pass membrane protein</topology>
    </subcellularLocation>
</comment>
<name>A0ABP9SJQ7_9ACTN</name>
<keyword evidence="4 5" id="KW-0472">Membrane</keyword>
<feature type="transmembrane region" description="Helical" evidence="5">
    <location>
        <begin position="12"/>
        <end position="28"/>
    </location>
</feature>
<gene>
    <name evidence="6" type="ORF">GCM10023322_67340</name>
</gene>
<sequence>MTGPYPRSVQGSLVDVILVILVIVFAVNGYRQGFFVGLLSFVGFFGGAALGLQLGPWLAGFVQADLARVFISLLTIFGIAIAGQALAGWLGSRLRASIHNRTGQTLDDLGGSLVSVVAVLLVAWLVAAPLGSSALPGLARSVRNSAILHGINSVMPDSAQSLSDALRSTVDTNDFPDVFGELDPTRVRQVPAPDQALDNASVVTRSERSVVKILGAAPSCSRRIEGSGFVYAPEHVLTNAHVVAGTRSVSVDQEGDLQAARVVEYDPERDLAVLYVPGLVAPVMNFASSPADSGDDAIVLGYPLDGPYDAQAARVRDDGPIRGPDIYNAMTVTRDIYTIRGLVRSGNSGGPLIDPSGAVLGVVFAAAADDQQTGFALSAAEAAPIVAAGRNATAEADTGACTDG</sequence>
<evidence type="ECO:0000256" key="2">
    <source>
        <dbReference type="ARBA" id="ARBA00022692"/>
    </source>
</evidence>
<dbReference type="EMBL" id="BAABJQ010000028">
    <property type="protein sequence ID" value="GAA5197014.1"/>
    <property type="molecule type" value="Genomic_DNA"/>
</dbReference>
<dbReference type="InterPro" id="IPR001940">
    <property type="entry name" value="Peptidase_S1C"/>
</dbReference>
<dbReference type="InterPro" id="IPR003825">
    <property type="entry name" value="Colicin-V_CvpA"/>
</dbReference>
<dbReference type="Pfam" id="PF13365">
    <property type="entry name" value="Trypsin_2"/>
    <property type="match status" value="1"/>
</dbReference>
<dbReference type="InterPro" id="IPR047680">
    <property type="entry name" value="MarP-like"/>
</dbReference>
<accession>A0ABP9SJQ7</accession>
<organism evidence="6 7">
    <name type="scientific">Rugosimonospora acidiphila</name>
    <dbReference type="NCBI Taxonomy" id="556531"/>
    <lineage>
        <taxon>Bacteria</taxon>
        <taxon>Bacillati</taxon>
        <taxon>Actinomycetota</taxon>
        <taxon>Actinomycetes</taxon>
        <taxon>Micromonosporales</taxon>
        <taxon>Micromonosporaceae</taxon>
        <taxon>Rugosimonospora</taxon>
    </lineage>
</organism>
<keyword evidence="3 5" id="KW-1133">Transmembrane helix</keyword>
<comment type="caution">
    <text evidence="6">The sequence shown here is derived from an EMBL/GenBank/DDBJ whole genome shotgun (WGS) entry which is preliminary data.</text>
</comment>
<keyword evidence="2 5" id="KW-0812">Transmembrane</keyword>
<dbReference type="Pfam" id="PF02674">
    <property type="entry name" value="Colicin_V"/>
    <property type="match status" value="1"/>
</dbReference>
<feature type="transmembrane region" description="Helical" evidence="5">
    <location>
        <begin position="66"/>
        <end position="89"/>
    </location>
</feature>
<feature type="transmembrane region" description="Helical" evidence="5">
    <location>
        <begin position="109"/>
        <end position="130"/>
    </location>
</feature>
<evidence type="ECO:0000313" key="6">
    <source>
        <dbReference type="EMBL" id="GAA5197014.1"/>
    </source>
</evidence>
<dbReference type="InterPro" id="IPR043504">
    <property type="entry name" value="Peptidase_S1_PA_chymotrypsin"/>
</dbReference>
<dbReference type="NCBIfam" id="NF033740">
    <property type="entry name" value="MarP_fam_protase"/>
    <property type="match status" value="1"/>
</dbReference>
<protein>
    <submittedName>
        <fullName evidence="6">MarP family serine protease</fullName>
    </submittedName>
</protein>
<dbReference type="PANTHER" id="PTHR43019:SF23">
    <property type="entry name" value="PROTEASE DO-LIKE 5, CHLOROPLASTIC"/>
    <property type="match status" value="1"/>
</dbReference>
<evidence type="ECO:0000256" key="4">
    <source>
        <dbReference type="ARBA" id="ARBA00023136"/>
    </source>
</evidence>
<dbReference type="Gene3D" id="2.40.10.10">
    <property type="entry name" value="Trypsin-like serine proteases"/>
    <property type="match status" value="2"/>
</dbReference>
<keyword evidence="6" id="KW-0378">Hydrolase</keyword>
<evidence type="ECO:0000256" key="5">
    <source>
        <dbReference type="SAM" id="Phobius"/>
    </source>
</evidence>
<dbReference type="GO" id="GO:0008233">
    <property type="term" value="F:peptidase activity"/>
    <property type="evidence" value="ECO:0007669"/>
    <property type="project" value="UniProtKB-KW"/>
</dbReference>
<dbReference type="SUPFAM" id="SSF50494">
    <property type="entry name" value="Trypsin-like serine proteases"/>
    <property type="match status" value="1"/>
</dbReference>
<keyword evidence="6" id="KW-0645">Protease</keyword>
<dbReference type="PANTHER" id="PTHR43019">
    <property type="entry name" value="SERINE ENDOPROTEASE DEGS"/>
    <property type="match status" value="1"/>
</dbReference>
<reference evidence="7" key="1">
    <citation type="journal article" date="2019" name="Int. J. Syst. Evol. Microbiol.">
        <title>The Global Catalogue of Microorganisms (GCM) 10K type strain sequencing project: providing services to taxonomists for standard genome sequencing and annotation.</title>
        <authorList>
            <consortium name="The Broad Institute Genomics Platform"/>
            <consortium name="The Broad Institute Genome Sequencing Center for Infectious Disease"/>
            <person name="Wu L."/>
            <person name="Ma J."/>
        </authorList>
    </citation>
    <scope>NUCLEOTIDE SEQUENCE [LARGE SCALE GENOMIC DNA]</scope>
    <source>
        <strain evidence="7">JCM 18304</strain>
    </source>
</reference>
<dbReference type="PRINTS" id="PR00834">
    <property type="entry name" value="PROTEASES2C"/>
</dbReference>